<comment type="caution">
    <text evidence="4">The sequence shown here is derived from an EMBL/GenBank/DDBJ whole genome shotgun (WGS) entry which is preliminary data.</text>
</comment>
<dbReference type="Proteomes" id="UP000783742">
    <property type="component" value="Unassembled WGS sequence"/>
</dbReference>
<evidence type="ECO:0000256" key="1">
    <source>
        <dbReference type="ARBA" id="ARBA00006243"/>
    </source>
</evidence>
<dbReference type="InterPro" id="IPR011854">
    <property type="entry name" value="HypE"/>
</dbReference>
<reference evidence="4 5" key="1">
    <citation type="submission" date="2021-06" db="EMBL/GenBank/DDBJ databases">
        <authorList>
            <person name="Sun Q."/>
            <person name="Li D."/>
        </authorList>
    </citation>
    <scope>NUCLEOTIDE SEQUENCE [LARGE SCALE GENOMIC DNA]</scope>
    <source>
        <strain evidence="4 5">MSJ-1</strain>
    </source>
</reference>
<sequence length="327" mass="36206">MEIGKIKSKDLEKYVFDNITSNRDEVLINGGTGIDNAVLDFGGDLIVTSTDPITGASKNIGSIAINVSVNDVACQCADPVGVLLTILLPPSTTIDELDEIIRDANETCNRLSIDIVGGHTEVTDAVTKILLSTTVIGRVKEENRPKIEEIKPGDVVAVSKYIGLEGTSIIASDVEEFRNHLNEEERKIALELHEEISVLKESKIASKYNVRHMHDITEGGIYGALWETSIAINHGIKSNYKDFPILNLTKKIEDFYNIDCCKLISSGSMLMVFDKDDFERFKEEMERENIKVTRVGEVIEDKKAIVFKGGEEIILEEPGSDELYSVI</sequence>
<feature type="domain" description="PurM-like N-terminal" evidence="2">
    <location>
        <begin position="35"/>
        <end position="139"/>
    </location>
</feature>
<evidence type="ECO:0000313" key="4">
    <source>
        <dbReference type="EMBL" id="MBU5670059.1"/>
    </source>
</evidence>
<evidence type="ECO:0000259" key="2">
    <source>
        <dbReference type="Pfam" id="PF00586"/>
    </source>
</evidence>
<proteinExistence type="inferred from homology"/>
<accession>A0ABS6FIR3</accession>
<gene>
    <name evidence="4" type="ORF">KQI68_09470</name>
</gene>
<dbReference type="EMBL" id="JAHLQO010000006">
    <property type="protein sequence ID" value="MBU5670059.1"/>
    <property type="molecule type" value="Genomic_DNA"/>
</dbReference>
<comment type="similarity">
    <text evidence="1">Belongs to the HypE family.</text>
</comment>
<evidence type="ECO:0000259" key="3">
    <source>
        <dbReference type="Pfam" id="PF02769"/>
    </source>
</evidence>
<dbReference type="PANTHER" id="PTHR30303:SF4">
    <property type="entry name" value="HYDROGENASE EXPRESSION_FORMATION PROTEIN HYPE"/>
    <property type="match status" value="1"/>
</dbReference>
<keyword evidence="5" id="KW-1185">Reference proteome</keyword>
<dbReference type="RefSeq" id="WP_216549880.1">
    <property type="nucleotide sequence ID" value="NZ_JAHLQO010000006.1"/>
</dbReference>
<dbReference type="PIRSF" id="PIRSF005644">
    <property type="entry name" value="Hdrgns_mtr_HypE"/>
    <property type="match status" value="1"/>
</dbReference>
<dbReference type="Pfam" id="PF02769">
    <property type="entry name" value="AIRS_C"/>
    <property type="match status" value="1"/>
</dbReference>
<dbReference type="Pfam" id="PF00586">
    <property type="entry name" value="AIRS"/>
    <property type="match status" value="1"/>
</dbReference>
<organism evidence="4 5">
    <name type="scientific">Peptoniphilus ovalis</name>
    <dbReference type="NCBI Taxonomy" id="2841503"/>
    <lineage>
        <taxon>Bacteria</taxon>
        <taxon>Bacillati</taxon>
        <taxon>Bacillota</taxon>
        <taxon>Tissierellia</taxon>
        <taxon>Tissierellales</taxon>
        <taxon>Peptoniphilaceae</taxon>
        <taxon>Peptoniphilus</taxon>
    </lineage>
</organism>
<dbReference type="InterPro" id="IPR016188">
    <property type="entry name" value="PurM-like_N"/>
</dbReference>
<evidence type="ECO:0000313" key="5">
    <source>
        <dbReference type="Proteomes" id="UP000783742"/>
    </source>
</evidence>
<dbReference type="PANTHER" id="PTHR30303">
    <property type="entry name" value="HYDROGENASE ISOENZYMES FORMATION PROTEIN HYPE"/>
    <property type="match status" value="1"/>
</dbReference>
<feature type="domain" description="PurM-like C-terminal" evidence="3">
    <location>
        <begin position="151"/>
        <end position="306"/>
    </location>
</feature>
<name>A0ABS6FIR3_9FIRM</name>
<protein>
    <submittedName>
        <fullName evidence="4">Hydrogenase maturation protein</fullName>
    </submittedName>
</protein>
<dbReference type="InterPro" id="IPR010918">
    <property type="entry name" value="PurM-like_C_dom"/>
</dbReference>